<dbReference type="EMBL" id="UXSR01000097">
    <property type="protein sequence ID" value="VDD74918.1"/>
    <property type="molecule type" value="Genomic_DNA"/>
</dbReference>
<dbReference type="GO" id="GO:0005886">
    <property type="term" value="C:plasma membrane"/>
    <property type="evidence" value="ECO:0007669"/>
    <property type="project" value="TreeGrafter"/>
</dbReference>
<gene>
    <name evidence="4" type="ORF">MCOS_LOCUS921</name>
</gene>
<proteinExistence type="inferred from homology"/>
<organism evidence="6">
    <name type="scientific">Mesocestoides corti</name>
    <name type="common">Flatworm</name>
    <dbReference type="NCBI Taxonomy" id="53468"/>
    <lineage>
        <taxon>Eukaryota</taxon>
        <taxon>Metazoa</taxon>
        <taxon>Spiralia</taxon>
        <taxon>Lophotrochozoa</taxon>
        <taxon>Platyhelminthes</taxon>
        <taxon>Cestoda</taxon>
        <taxon>Eucestoda</taxon>
        <taxon>Cyclophyllidea</taxon>
        <taxon>Mesocestoididae</taxon>
        <taxon>Mesocestoides</taxon>
    </lineage>
</organism>
<reference evidence="4 5" key="1">
    <citation type="submission" date="2018-10" db="EMBL/GenBank/DDBJ databases">
        <authorList>
            <consortium name="Pathogen Informatics"/>
        </authorList>
    </citation>
    <scope>NUCLEOTIDE SEQUENCE [LARGE SCALE GENOMIC DNA]</scope>
</reference>
<dbReference type="InterPro" id="IPR051641">
    <property type="entry name" value="RGK_GTP-binding_reg"/>
</dbReference>
<accession>A0A0R3U318</accession>
<dbReference type="Gene3D" id="3.40.50.300">
    <property type="entry name" value="P-loop containing nucleotide triphosphate hydrolases"/>
    <property type="match status" value="1"/>
</dbReference>
<dbReference type="InterPro" id="IPR001806">
    <property type="entry name" value="Small_GTPase"/>
</dbReference>
<dbReference type="Proteomes" id="UP000267029">
    <property type="component" value="Unassembled WGS sequence"/>
</dbReference>
<dbReference type="SMART" id="SM00173">
    <property type="entry name" value="RAS"/>
    <property type="match status" value="1"/>
</dbReference>
<feature type="compositionally biased region" description="Polar residues" evidence="3">
    <location>
        <begin position="1"/>
        <end position="32"/>
    </location>
</feature>
<feature type="compositionally biased region" description="Polar residues" evidence="3">
    <location>
        <begin position="185"/>
        <end position="207"/>
    </location>
</feature>
<dbReference type="STRING" id="53468.A0A0R3U318"/>
<dbReference type="GO" id="GO:0005246">
    <property type="term" value="F:calcium channel regulator activity"/>
    <property type="evidence" value="ECO:0007669"/>
    <property type="project" value="TreeGrafter"/>
</dbReference>
<dbReference type="InterPro" id="IPR027417">
    <property type="entry name" value="P-loop_NTPase"/>
</dbReference>
<feature type="region of interest" description="Disordered" evidence="3">
    <location>
        <begin position="1"/>
        <end position="66"/>
    </location>
</feature>
<dbReference type="GO" id="GO:0005525">
    <property type="term" value="F:GTP binding"/>
    <property type="evidence" value="ECO:0007669"/>
    <property type="project" value="InterPro"/>
</dbReference>
<dbReference type="OrthoDB" id="5239715at2759"/>
<dbReference type="PROSITE" id="PS51419">
    <property type="entry name" value="RAB"/>
    <property type="match status" value="1"/>
</dbReference>
<keyword evidence="5" id="KW-1185">Reference proteome</keyword>
<evidence type="ECO:0000313" key="5">
    <source>
        <dbReference type="Proteomes" id="UP000267029"/>
    </source>
</evidence>
<sequence>MSSPTYPEGSQWSQRPPSTGNRFRTNPQRYRQSTISSSSTSRPSPLLDAHVDSRHQARPTKSIEKCEQHACANNGPKKTRRHLPLTVTVSNDDKESVASTLDDFDYFCSISYSPNSKVTPKYTAETTQMKRQRMRGMRSHSMLHPNEGSFESGTDEYLVDRRSFSRTLTGYNQDVIEDLTPKRMSGNTSRHNSSVSLTQGGRTSHSPAKTPIIPQPPPHIHTGGGQSPLGAAISQEALDADDPDLVEFKVQIVGSPSVGKSTICQRLANLNGGNNDDFNEDNDDEFQALSVKATLNGKIFKVGFSETVIYSAEDSMNIEIQECVDAYVVVYAIDDESTFGFAKRVLLALRDSIQENSLPPAGFILVGNKFDLVRGREVMAEEGCQFAASQKAKFLEVSAVLDHKIPELLLTIITHLHELENAKGQRPKRPPTNELWGTSRKIAVNMAGFGSASGGGNCSGCDGSSRLNKETAKREIVKFFRKHFSKSFAEDSTGSRDAGGD</sequence>
<evidence type="ECO:0000256" key="2">
    <source>
        <dbReference type="ARBA" id="ARBA00022553"/>
    </source>
</evidence>
<dbReference type="WBParaSite" id="MCU_004645-RA">
    <property type="protein sequence ID" value="MCU_004645-RA"/>
    <property type="gene ID" value="MCU_004645"/>
</dbReference>
<evidence type="ECO:0000256" key="3">
    <source>
        <dbReference type="SAM" id="MobiDB-lite"/>
    </source>
</evidence>
<feature type="region of interest" description="Disordered" evidence="3">
    <location>
        <begin position="179"/>
        <end position="230"/>
    </location>
</feature>
<dbReference type="PANTHER" id="PTHR45775:SF6">
    <property type="entry name" value="RAD, GEM_KIR FAMILY MEMBER 2, ISOFORM C"/>
    <property type="match status" value="1"/>
</dbReference>
<dbReference type="PRINTS" id="PR00449">
    <property type="entry name" value="RASTRNSFRMNG"/>
</dbReference>
<evidence type="ECO:0000313" key="7">
    <source>
        <dbReference type="WBParaSite" id="MCU_004645-RB"/>
    </source>
</evidence>
<dbReference type="WBParaSite" id="MCU_004645-RB">
    <property type="protein sequence ID" value="MCU_004645-RB"/>
    <property type="gene ID" value="MCU_004645"/>
</dbReference>
<protein>
    <submittedName>
        <fullName evidence="6 7">Small monomeric GTPase</fullName>
    </submittedName>
</protein>
<name>A0A0R3U318_MESCO</name>
<reference evidence="6 7" key="2">
    <citation type="submission" date="2019-11" db="UniProtKB">
        <authorList>
            <consortium name="WormBaseParasite"/>
        </authorList>
    </citation>
    <scope>IDENTIFICATION</scope>
</reference>
<feature type="compositionally biased region" description="Basic and acidic residues" evidence="3">
    <location>
        <begin position="49"/>
        <end position="66"/>
    </location>
</feature>
<dbReference type="AlphaFoldDB" id="A0A0R3U318"/>
<dbReference type="SUPFAM" id="SSF52540">
    <property type="entry name" value="P-loop containing nucleoside triphosphate hydrolases"/>
    <property type="match status" value="1"/>
</dbReference>
<feature type="compositionally biased region" description="Low complexity" evidence="3">
    <location>
        <begin position="33"/>
        <end position="45"/>
    </location>
</feature>
<keyword evidence="2" id="KW-0597">Phosphoprotein</keyword>
<evidence type="ECO:0000313" key="4">
    <source>
        <dbReference type="EMBL" id="VDD74918.1"/>
    </source>
</evidence>
<dbReference type="GO" id="GO:0003924">
    <property type="term" value="F:GTPase activity"/>
    <property type="evidence" value="ECO:0007669"/>
    <property type="project" value="InterPro"/>
</dbReference>
<evidence type="ECO:0000256" key="1">
    <source>
        <dbReference type="ARBA" id="ARBA00008846"/>
    </source>
</evidence>
<comment type="similarity">
    <text evidence="1">Belongs to the small GTPase superfamily. RGK family.</text>
</comment>
<dbReference type="PANTHER" id="PTHR45775">
    <property type="entry name" value="RAD, GEM/KIR FAMILY MEMBER 2, ISOFORM C"/>
    <property type="match status" value="1"/>
</dbReference>
<evidence type="ECO:0000313" key="6">
    <source>
        <dbReference type="WBParaSite" id="MCU_004645-RA"/>
    </source>
</evidence>
<dbReference type="Pfam" id="PF00071">
    <property type="entry name" value="Ras"/>
    <property type="match status" value="1"/>
</dbReference>
<dbReference type="SMART" id="SM00175">
    <property type="entry name" value="RAB"/>
    <property type="match status" value="1"/>
</dbReference>